<dbReference type="InterPro" id="IPR001202">
    <property type="entry name" value="WW_dom"/>
</dbReference>
<gene>
    <name evidence="6" type="ORF">DILT_LOCUS17315</name>
</gene>
<sequence length="129" mass="14174">MDVCISRIPNVDRACIPRHSLPVSPATALAVAGASNGASSARLAQSHSADLETTQLANETVCGDDDAQEPALQTSIIPENEPLPEGWDERIDQNGRTYYVDHINRRTQWDRPLRLVAFEPFCCNFIGLI</sequence>
<name>A0A3P7R2P2_DIBLA</name>
<evidence type="ECO:0000256" key="4">
    <source>
        <dbReference type="ARBA" id="ARBA00023242"/>
    </source>
</evidence>
<dbReference type="PANTHER" id="PTHR17616:SF8">
    <property type="entry name" value="TRANSCRIPTIONAL COACTIVATOR YORKIE"/>
    <property type="match status" value="1"/>
</dbReference>
<dbReference type="PROSITE" id="PS01159">
    <property type="entry name" value="WW_DOMAIN_1"/>
    <property type="match status" value="1"/>
</dbReference>
<reference evidence="6 7" key="1">
    <citation type="submission" date="2018-11" db="EMBL/GenBank/DDBJ databases">
        <authorList>
            <consortium name="Pathogen Informatics"/>
        </authorList>
    </citation>
    <scope>NUCLEOTIDE SEQUENCE [LARGE SCALE GENOMIC DNA]</scope>
</reference>
<dbReference type="Pfam" id="PF00397">
    <property type="entry name" value="WW"/>
    <property type="match status" value="1"/>
</dbReference>
<dbReference type="CDD" id="cd00201">
    <property type="entry name" value="WW"/>
    <property type="match status" value="1"/>
</dbReference>
<evidence type="ECO:0000256" key="2">
    <source>
        <dbReference type="ARBA" id="ARBA00004496"/>
    </source>
</evidence>
<dbReference type="Proteomes" id="UP000281553">
    <property type="component" value="Unassembled WGS sequence"/>
</dbReference>
<dbReference type="PANTHER" id="PTHR17616">
    <property type="entry name" value="YES-ASSOCIATED PROTEIN YAP1 FAMILY MEMBER"/>
    <property type="match status" value="1"/>
</dbReference>
<evidence type="ECO:0000256" key="3">
    <source>
        <dbReference type="ARBA" id="ARBA00022490"/>
    </source>
</evidence>
<dbReference type="InterPro" id="IPR036020">
    <property type="entry name" value="WW_dom_sf"/>
</dbReference>
<comment type="subcellular location">
    <subcellularLocation>
        <location evidence="2">Cytoplasm</location>
    </subcellularLocation>
    <subcellularLocation>
        <location evidence="1">Nucleus</location>
    </subcellularLocation>
</comment>
<evidence type="ECO:0000313" key="7">
    <source>
        <dbReference type="Proteomes" id="UP000281553"/>
    </source>
</evidence>
<dbReference type="Gene3D" id="2.20.70.10">
    <property type="match status" value="1"/>
</dbReference>
<dbReference type="SMART" id="SM00456">
    <property type="entry name" value="WW"/>
    <property type="match status" value="1"/>
</dbReference>
<proteinExistence type="predicted"/>
<evidence type="ECO:0000256" key="1">
    <source>
        <dbReference type="ARBA" id="ARBA00004123"/>
    </source>
</evidence>
<dbReference type="GO" id="GO:0035329">
    <property type="term" value="P:hippo signaling"/>
    <property type="evidence" value="ECO:0007669"/>
    <property type="project" value="TreeGrafter"/>
</dbReference>
<dbReference type="EMBL" id="UYRU01090871">
    <property type="protein sequence ID" value="VDN37426.1"/>
    <property type="molecule type" value="Genomic_DNA"/>
</dbReference>
<organism evidence="6 7">
    <name type="scientific">Dibothriocephalus latus</name>
    <name type="common">Fish tapeworm</name>
    <name type="synonym">Diphyllobothrium latum</name>
    <dbReference type="NCBI Taxonomy" id="60516"/>
    <lineage>
        <taxon>Eukaryota</taxon>
        <taxon>Metazoa</taxon>
        <taxon>Spiralia</taxon>
        <taxon>Lophotrochozoa</taxon>
        <taxon>Platyhelminthes</taxon>
        <taxon>Cestoda</taxon>
        <taxon>Eucestoda</taxon>
        <taxon>Diphyllobothriidea</taxon>
        <taxon>Diphyllobothriidae</taxon>
        <taxon>Dibothriocephalus</taxon>
    </lineage>
</organism>
<dbReference type="OrthoDB" id="2020426at2759"/>
<keyword evidence="4" id="KW-0539">Nucleus</keyword>
<accession>A0A3P7R2P2</accession>
<dbReference type="GO" id="GO:0045944">
    <property type="term" value="P:positive regulation of transcription by RNA polymerase II"/>
    <property type="evidence" value="ECO:0007669"/>
    <property type="project" value="TreeGrafter"/>
</dbReference>
<keyword evidence="7" id="KW-1185">Reference proteome</keyword>
<keyword evidence="3" id="KW-0963">Cytoplasm</keyword>
<protein>
    <recommendedName>
        <fullName evidence="5">WW domain-containing protein</fullName>
    </recommendedName>
</protein>
<dbReference type="InterPro" id="IPR051583">
    <property type="entry name" value="YAP1"/>
</dbReference>
<dbReference type="GO" id="GO:0005737">
    <property type="term" value="C:cytoplasm"/>
    <property type="evidence" value="ECO:0007669"/>
    <property type="project" value="UniProtKB-SubCell"/>
</dbReference>
<evidence type="ECO:0000313" key="6">
    <source>
        <dbReference type="EMBL" id="VDN37426.1"/>
    </source>
</evidence>
<dbReference type="PROSITE" id="PS50020">
    <property type="entry name" value="WW_DOMAIN_2"/>
    <property type="match status" value="1"/>
</dbReference>
<dbReference type="AlphaFoldDB" id="A0A3P7R2P2"/>
<feature type="domain" description="WW" evidence="5">
    <location>
        <begin position="81"/>
        <end position="114"/>
    </location>
</feature>
<dbReference type="GO" id="GO:0003713">
    <property type="term" value="F:transcription coactivator activity"/>
    <property type="evidence" value="ECO:0007669"/>
    <property type="project" value="TreeGrafter"/>
</dbReference>
<dbReference type="SUPFAM" id="SSF51045">
    <property type="entry name" value="WW domain"/>
    <property type="match status" value="1"/>
</dbReference>
<evidence type="ECO:0000259" key="5">
    <source>
        <dbReference type="PROSITE" id="PS50020"/>
    </source>
</evidence>
<dbReference type="GO" id="GO:0005634">
    <property type="term" value="C:nucleus"/>
    <property type="evidence" value="ECO:0007669"/>
    <property type="project" value="UniProtKB-SubCell"/>
</dbReference>